<keyword evidence="1" id="KW-0812">Transmembrane</keyword>
<proteinExistence type="predicted"/>
<evidence type="ECO:0000313" key="3">
    <source>
        <dbReference type="Proteomes" id="UP001196413"/>
    </source>
</evidence>
<keyword evidence="1" id="KW-1133">Transmembrane helix</keyword>
<keyword evidence="3" id="KW-1185">Reference proteome</keyword>
<feature type="transmembrane region" description="Helical" evidence="1">
    <location>
        <begin position="12"/>
        <end position="30"/>
    </location>
</feature>
<protein>
    <submittedName>
        <fullName evidence="2">Uncharacterized protein</fullName>
    </submittedName>
</protein>
<name>A0AAD5R1X8_PARTN</name>
<keyword evidence="1" id="KW-0472">Membrane</keyword>
<comment type="caution">
    <text evidence="2">The sequence shown here is derived from an EMBL/GenBank/DDBJ whole genome shotgun (WGS) entry which is preliminary data.</text>
</comment>
<gene>
    <name evidence="2" type="ORF">KIN20_029184</name>
</gene>
<organism evidence="2 3">
    <name type="scientific">Parelaphostrongylus tenuis</name>
    <name type="common">Meningeal worm</name>
    <dbReference type="NCBI Taxonomy" id="148309"/>
    <lineage>
        <taxon>Eukaryota</taxon>
        <taxon>Metazoa</taxon>
        <taxon>Ecdysozoa</taxon>
        <taxon>Nematoda</taxon>
        <taxon>Chromadorea</taxon>
        <taxon>Rhabditida</taxon>
        <taxon>Rhabditina</taxon>
        <taxon>Rhabditomorpha</taxon>
        <taxon>Strongyloidea</taxon>
        <taxon>Metastrongylidae</taxon>
        <taxon>Parelaphostrongylus</taxon>
    </lineage>
</organism>
<evidence type="ECO:0000313" key="2">
    <source>
        <dbReference type="EMBL" id="KAJ1368117.1"/>
    </source>
</evidence>
<accession>A0AAD5R1X8</accession>
<dbReference type="Proteomes" id="UP001196413">
    <property type="component" value="Unassembled WGS sequence"/>
</dbReference>
<dbReference type="EMBL" id="JAHQIW010006092">
    <property type="protein sequence ID" value="KAJ1368117.1"/>
    <property type="molecule type" value="Genomic_DNA"/>
</dbReference>
<sequence>MLKESSKLRRRIIMVTTNSLAMVLPLVMMTQCQGFSLMTKIVKQLRPFLKLRTKVEQILYVLQWPASLRRFVIHLVDIL</sequence>
<dbReference type="AlphaFoldDB" id="A0AAD5R1X8"/>
<reference evidence="2" key="1">
    <citation type="submission" date="2021-06" db="EMBL/GenBank/DDBJ databases">
        <title>Parelaphostrongylus tenuis whole genome reference sequence.</title>
        <authorList>
            <person name="Garwood T.J."/>
            <person name="Larsen P.A."/>
            <person name="Fountain-Jones N.M."/>
            <person name="Garbe J.R."/>
            <person name="Macchietto M.G."/>
            <person name="Kania S.A."/>
            <person name="Gerhold R.W."/>
            <person name="Richards J.E."/>
            <person name="Wolf T.M."/>
        </authorList>
    </citation>
    <scope>NUCLEOTIDE SEQUENCE</scope>
    <source>
        <strain evidence="2">MNPRO001-30</strain>
        <tissue evidence="2">Meninges</tissue>
    </source>
</reference>
<evidence type="ECO:0000256" key="1">
    <source>
        <dbReference type="SAM" id="Phobius"/>
    </source>
</evidence>